<organism evidence="2 3">
    <name type="scientific">Seminavis robusta</name>
    <dbReference type="NCBI Taxonomy" id="568900"/>
    <lineage>
        <taxon>Eukaryota</taxon>
        <taxon>Sar</taxon>
        <taxon>Stramenopiles</taxon>
        <taxon>Ochrophyta</taxon>
        <taxon>Bacillariophyta</taxon>
        <taxon>Bacillariophyceae</taxon>
        <taxon>Bacillariophycidae</taxon>
        <taxon>Naviculales</taxon>
        <taxon>Naviculaceae</taxon>
        <taxon>Seminavis</taxon>
    </lineage>
</organism>
<evidence type="ECO:0000256" key="1">
    <source>
        <dbReference type="SAM" id="Phobius"/>
    </source>
</evidence>
<dbReference type="OrthoDB" id="431202at2759"/>
<feature type="transmembrane region" description="Helical" evidence="1">
    <location>
        <begin position="78"/>
        <end position="100"/>
    </location>
</feature>
<dbReference type="Proteomes" id="UP001153069">
    <property type="component" value="Unassembled WGS sequence"/>
</dbReference>
<dbReference type="Pfam" id="PF12400">
    <property type="entry name" value="STIMATE"/>
    <property type="match status" value="1"/>
</dbReference>
<keyword evidence="1" id="KW-0472">Membrane</keyword>
<reference evidence="2" key="1">
    <citation type="submission" date="2020-06" db="EMBL/GenBank/DDBJ databases">
        <authorList>
            <consortium name="Plant Systems Biology data submission"/>
        </authorList>
    </citation>
    <scope>NUCLEOTIDE SEQUENCE</scope>
    <source>
        <strain evidence="2">D6</strain>
    </source>
</reference>
<name>A0A9N8DA88_9STRA</name>
<feature type="transmembrane region" description="Helical" evidence="1">
    <location>
        <begin position="112"/>
        <end position="132"/>
    </location>
</feature>
<feature type="transmembrane region" description="Helical" evidence="1">
    <location>
        <begin position="210"/>
        <end position="228"/>
    </location>
</feature>
<accession>A0A9N8DA88</accession>
<proteinExistence type="predicted"/>
<keyword evidence="1" id="KW-0812">Transmembrane</keyword>
<feature type="transmembrane region" description="Helical" evidence="1">
    <location>
        <begin position="38"/>
        <end position="57"/>
    </location>
</feature>
<dbReference type="GO" id="GO:0016020">
    <property type="term" value="C:membrane"/>
    <property type="evidence" value="ECO:0007669"/>
    <property type="project" value="TreeGrafter"/>
</dbReference>
<evidence type="ECO:0000313" key="2">
    <source>
        <dbReference type="EMBL" id="CAB9499147.1"/>
    </source>
</evidence>
<dbReference type="InterPro" id="IPR022127">
    <property type="entry name" value="STIMATE/YPL162C"/>
</dbReference>
<comment type="caution">
    <text evidence="2">The sequence shown here is derived from an EMBL/GenBank/DDBJ whole genome shotgun (WGS) entry which is preliminary data.</text>
</comment>
<dbReference type="AlphaFoldDB" id="A0A9N8DA88"/>
<dbReference type="PANTHER" id="PTHR31735">
    <property type="entry name" value="VACUOLAR MEMBRANE PROTEIN YPL162C"/>
    <property type="match status" value="1"/>
</dbReference>
<protein>
    <submittedName>
        <fullName evidence="2">Entry regulator STIMATE</fullName>
    </submittedName>
</protein>
<keyword evidence="3" id="KW-1185">Reference proteome</keyword>
<dbReference type="EMBL" id="CAICTM010000053">
    <property type="protein sequence ID" value="CAB9499147.1"/>
    <property type="molecule type" value="Genomic_DNA"/>
</dbReference>
<keyword evidence="1" id="KW-1133">Transmembrane helix</keyword>
<dbReference type="PANTHER" id="PTHR31735:SF1">
    <property type="entry name" value="VACUOLAR MEMBRANE PROTEIN YPL162C"/>
    <property type="match status" value="1"/>
</dbReference>
<gene>
    <name evidence="2" type="ORF">SEMRO_54_G032060.1</name>
</gene>
<evidence type="ECO:0000313" key="3">
    <source>
        <dbReference type="Proteomes" id="UP001153069"/>
    </source>
</evidence>
<sequence>MAEDDYYVGNDDGNGGGGRWSSYQKDDRNCRVYDHNDFFTVFVQLLLAAGALASLYLKRMKEVPRRTFTTWALDVSKQGVGACYAHVCNMAIAAILSQSLEGETALEDECAWYGLSYLIDTTLGLVLAIMFLRIQDTLAEKYNLTTILHTGVYTGPTACKHWTHQTICWVIILTIVKIMIYYFMIICKDMLAFFGSILFAPLQINIRFELLFVMIFFPGFLNVIYFWIADSYLKAKDDSCGAFEEAPPKSDREMSLISKEEKEAQERADNDMSSMTELQKHQQHVLEESGWGRHTEFIATYLPSWSVFGVEAKPEEEATTTNNNTGSMA</sequence>